<feature type="region of interest" description="Disordered" evidence="1">
    <location>
        <begin position="33"/>
        <end position="62"/>
    </location>
</feature>
<keyword evidence="2" id="KW-1133">Transmembrane helix</keyword>
<reference evidence="4 6" key="2">
    <citation type="submission" date="2019-06" db="EMBL/GenBank/DDBJ databases">
        <title>Whole genome shotgun sequence of Corynebacterium flavescens NBRC 14136.</title>
        <authorList>
            <person name="Hosoyama A."/>
            <person name="Uohara A."/>
            <person name="Ohji S."/>
            <person name="Ichikawa N."/>
        </authorList>
    </citation>
    <scope>NUCLEOTIDE SEQUENCE [LARGE SCALE GENOMIC DNA]</scope>
    <source>
        <strain evidence="4 6">NBRC 14136</strain>
    </source>
</reference>
<dbReference type="EMBL" id="BJNB01000027">
    <property type="protein sequence ID" value="GEB98211.1"/>
    <property type="molecule type" value="Genomic_DNA"/>
</dbReference>
<evidence type="ECO:0000256" key="1">
    <source>
        <dbReference type="SAM" id="MobiDB-lite"/>
    </source>
</evidence>
<evidence type="ECO:0000313" key="6">
    <source>
        <dbReference type="Proteomes" id="UP000315353"/>
    </source>
</evidence>
<feature type="transmembrane region" description="Helical" evidence="2">
    <location>
        <begin position="7"/>
        <end position="27"/>
    </location>
</feature>
<dbReference type="EMBL" id="CP009246">
    <property type="protein sequence ID" value="APT87247.1"/>
    <property type="molecule type" value="Genomic_DNA"/>
</dbReference>
<evidence type="ECO:0000313" key="3">
    <source>
        <dbReference type="EMBL" id="APT87247.1"/>
    </source>
</evidence>
<name>A0A1L7CN21_CORFL</name>
<evidence type="ECO:0000313" key="5">
    <source>
        <dbReference type="Proteomes" id="UP000185479"/>
    </source>
</evidence>
<dbReference type="Proteomes" id="UP000315353">
    <property type="component" value="Unassembled WGS sequence"/>
</dbReference>
<sequence>MKNYKILYLWAVVVLAIAVVIGCGVWASTRNDTPVGSRTVSEAISGGVSQEQQSGSASSLQDDQVLSLASSLGIPLDSVPRGILKEQSSREQNREELRRTLNVAVENGLLTSFEAHGVMQAFDAGLVTSAVDSFVAESSPAR</sequence>
<dbReference type="PROSITE" id="PS51257">
    <property type="entry name" value="PROKAR_LIPOPROTEIN"/>
    <property type="match status" value="1"/>
</dbReference>
<dbReference type="GeneID" id="82880768"/>
<accession>A0A1L7CN21</accession>
<keyword evidence="5" id="KW-1185">Reference proteome</keyword>
<dbReference type="STRING" id="28028.CFLV_08580"/>
<dbReference type="OrthoDB" id="4423973at2"/>
<organism evidence="3 5">
    <name type="scientific">Corynebacterium flavescens</name>
    <dbReference type="NCBI Taxonomy" id="28028"/>
    <lineage>
        <taxon>Bacteria</taxon>
        <taxon>Bacillati</taxon>
        <taxon>Actinomycetota</taxon>
        <taxon>Actinomycetes</taxon>
        <taxon>Mycobacteriales</taxon>
        <taxon>Corynebacteriaceae</taxon>
        <taxon>Corynebacterium</taxon>
    </lineage>
</organism>
<dbReference type="Proteomes" id="UP000185479">
    <property type="component" value="Chromosome"/>
</dbReference>
<feature type="compositionally biased region" description="Low complexity" evidence="1">
    <location>
        <begin position="45"/>
        <end position="59"/>
    </location>
</feature>
<keyword evidence="2" id="KW-0472">Membrane</keyword>
<proteinExistence type="predicted"/>
<evidence type="ECO:0000313" key="4">
    <source>
        <dbReference type="EMBL" id="GEB98211.1"/>
    </source>
</evidence>
<evidence type="ECO:0000256" key="2">
    <source>
        <dbReference type="SAM" id="Phobius"/>
    </source>
</evidence>
<gene>
    <name evidence="4" type="ORF">CFL01nite_17060</name>
    <name evidence="3" type="ORF">CFLV_08580</name>
</gene>
<dbReference type="RefSeq" id="WP_075730175.1">
    <property type="nucleotide sequence ID" value="NZ_BJNB01000027.1"/>
</dbReference>
<keyword evidence="2" id="KW-0812">Transmembrane</keyword>
<dbReference type="AlphaFoldDB" id="A0A1L7CN21"/>
<dbReference type="KEGG" id="cfc:CFLV_08580"/>
<feature type="compositionally biased region" description="Polar residues" evidence="1">
    <location>
        <begin position="33"/>
        <end position="42"/>
    </location>
</feature>
<protein>
    <submittedName>
        <fullName evidence="3">Uncharacterized protein</fullName>
    </submittedName>
</protein>
<reference evidence="3 5" key="1">
    <citation type="submission" date="2014-08" db="EMBL/GenBank/DDBJ databases">
        <title>Complete genome sequence of Corynebacterium flavescens OJ8(T)(=DSM 20296(T)), isolated from cheese.</title>
        <authorList>
            <person name="Ruckert C."/>
            <person name="Albersmeier A."/>
            <person name="Winkler A."/>
            <person name="Kalinowski J."/>
        </authorList>
    </citation>
    <scope>NUCLEOTIDE SEQUENCE [LARGE SCALE GENOMIC DNA]</scope>
    <source>
        <strain evidence="3 5">OJ8</strain>
    </source>
</reference>